<feature type="compositionally biased region" description="Low complexity" evidence="1">
    <location>
        <begin position="295"/>
        <end position="306"/>
    </location>
</feature>
<evidence type="ECO:0000313" key="4">
    <source>
        <dbReference type="EMBL" id="ARV91048.1"/>
    </source>
</evidence>
<feature type="compositionally biased region" description="Polar residues" evidence="1">
    <location>
        <begin position="359"/>
        <end position="368"/>
    </location>
</feature>
<reference evidence="4" key="1">
    <citation type="submission" date="2017-05" db="EMBL/GenBank/DDBJ databases">
        <title>Natural variation of Epstein-Barr virus genes, proteins and pri-miRNA.</title>
        <authorList>
            <person name="Correia S."/>
            <person name="Palser A."/>
            <person name="Elgueta Karstegl C."/>
            <person name="Middeldorp J.M."/>
            <person name="Ramayanti O."/>
            <person name="Cohen J.I."/>
            <person name="Hildesheim A."/>
            <person name="Fellner M.D."/>
            <person name="Wiels J."/>
            <person name="White R.E."/>
            <person name="Kellam P."/>
            <person name="Farrell P.J."/>
        </authorList>
    </citation>
    <scope>NUCLEOTIDE SEQUENCE</scope>
    <source>
        <strain evidence="4">IMS_Saliva_81</strain>
    </source>
</reference>
<protein>
    <submittedName>
        <fullName evidence="4">EBNA2</fullName>
    </submittedName>
</protein>
<feature type="compositionally biased region" description="Basic residues" evidence="1">
    <location>
        <begin position="317"/>
        <end position="332"/>
    </location>
</feature>
<feature type="compositionally biased region" description="Pro residues" evidence="1">
    <location>
        <begin position="258"/>
        <end position="269"/>
    </location>
</feature>
<dbReference type="InterPro" id="IPR057834">
    <property type="entry name" value="EBNA2_N"/>
</dbReference>
<feature type="domain" description="EBNA2 core" evidence="3">
    <location>
        <begin position="75"/>
        <end position="454"/>
    </location>
</feature>
<feature type="region of interest" description="Disordered" evidence="1">
    <location>
        <begin position="175"/>
        <end position="454"/>
    </location>
</feature>
<feature type="domain" description="EBNA2 N-terminal" evidence="2">
    <location>
        <begin position="1"/>
        <end position="58"/>
    </location>
</feature>
<proteinExistence type="predicted"/>
<organism evidence="4">
    <name type="scientific">Epstein-Barr virus (strain GD1)</name>
    <name type="common">HHV-4</name>
    <name type="synonym">Human gammaherpesvirus 4</name>
    <dbReference type="NCBI Taxonomy" id="10376"/>
    <lineage>
        <taxon>Viruses</taxon>
        <taxon>Duplodnaviria</taxon>
        <taxon>Heunggongvirae</taxon>
        <taxon>Peploviricota</taxon>
        <taxon>Herviviricetes</taxon>
        <taxon>Herpesvirales</taxon>
        <taxon>Orthoherpesviridae</taxon>
        <taxon>Gammaherpesvirinae</taxon>
        <taxon>Lymphocryptovirus</taxon>
        <taxon>Lymphocryptovirus humangamma4</taxon>
    </lineage>
</organism>
<organismHost>
    <name type="scientific">Homo sapiens</name>
    <name type="common">Human</name>
    <dbReference type="NCBI Taxonomy" id="9606"/>
</organismHost>
<evidence type="ECO:0000259" key="3">
    <source>
        <dbReference type="Pfam" id="PF25698"/>
    </source>
</evidence>
<feature type="compositionally biased region" description="Pro residues" evidence="1">
    <location>
        <begin position="59"/>
        <end position="73"/>
    </location>
</feature>
<evidence type="ECO:0000259" key="2">
    <source>
        <dbReference type="Pfam" id="PF25697"/>
    </source>
</evidence>
<dbReference type="Pfam" id="PF25698">
    <property type="entry name" value="EBNA2_Core"/>
    <property type="match status" value="1"/>
</dbReference>
<dbReference type="InterPro" id="IPR057833">
    <property type="entry name" value="EBNA2_core"/>
</dbReference>
<feature type="compositionally biased region" description="Pro residues" evidence="1">
    <location>
        <begin position="177"/>
        <end position="189"/>
    </location>
</feature>
<feature type="compositionally biased region" description="Pro residues" evidence="1">
    <location>
        <begin position="281"/>
        <end position="294"/>
    </location>
</feature>
<dbReference type="Pfam" id="PF25697">
    <property type="entry name" value="EBNA2_N"/>
    <property type="match status" value="1"/>
</dbReference>
<feature type="region of interest" description="Disordered" evidence="1">
    <location>
        <begin position="55"/>
        <end position="98"/>
    </location>
</feature>
<dbReference type="SMR" id="A0A1Z1GI02"/>
<sequence>MPTYYLALHGGQSYNLIVDTDMSGNPSLSVIPTNPYQEQLSNNPLIQLQIVVGENTGAPAPPQPPPPPPPPPPPERRDAWTQEPLPLDMNPLGSDASQGPLASSIRMLCMAQYLLRNARGQQGLLRPLGPQTRSQVTLERQPVHNPRQEAPIILLQSPAPPRFTPVPMVALGHTLQPTPPPRPTLPQPRIPLIIPPRHTNQPATTPPTAPQRLTLGHQLSLPPHPPPHQSTPHCSSDSTGLPPPPTSYSIPSMTLSPEPLPPPAAPAHPLPGVIYDQQALPPTPGPPWWPPVRDPTPTTQTPPTNTKQGTDQGQGRGRWRGRGRSKGRGRMHKLPEPRRPGPDTSSPSMPQLSPVVSLHQGQGPENSPTPGPSTAGPVCRVTPSATPDISPIHEPESSDSEEPPFLFPSDWYPPTLEPAELDESWEGIFETTESHSSDEENVGGPSKRPRTSTQ</sequence>
<accession>A0A1Z1GI02</accession>
<name>A0A1Z1GI02_EBVG</name>
<feature type="compositionally biased region" description="Low complexity" evidence="1">
    <location>
        <begin position="190"/>
        <end position="203"/>
    </location>
</feature>
<dbReference type="EMBL" id="MF093906">
    <property type="protein sequence ID" value="ARV91048.1"/>
    <property type="molecule type" value="Genomic_DNA"/>
</dbReference>
<evidence type="ECO:0000256" key="1">
    <source>
        <dbReference type="SAM" id="MobiDB-lite"/>
    </source>
</evidence>